<evidence type="ECO:0000259" key="1">
    <source>
        <dbReference type="Pfam" id="PF18723"/>
    </source>
</evidence>
<sequence>MELIIKNTVPKKSKVYDTYWKFATERQNIFFNKINKKEIWTEDEILIKHKFTNAYRASDRVSQYLIKEIIYNNTHSQEPKEVLFRILLFKIFNKIETWESLSKKIGDISFKNYKYELYDKILTDIMTSGKAIYSGAYIMTSGRSTFGYSKKHRNHLKLIEFMMNDKLDEKISELKSLESLFYLLKSYPTIGNFLGYQYATDINYSLLCDFNEMDFVFPGPGALDGIKKCFTDIGGYSQSDIIKYVTDRQEKEVLRLDLDFKDLWGRRLQLIDCQNLFCEVDKYSRVAHPDIDGISGRKRIKQIYRQKKNNSIINYWYPPKWKINDKIKNI</sequence>
<accession>A0A2I2M7D5</accession>
<dbReference type="Proteomes" id="UP000490060">
    <property type="component" value="Unassembled WGS sequence"/>
</dbReference>
<evidence type="ECO:0000313" key="3">
    <source>
        <dbReference type="Proteomes" id="UP000490060"/>
    </source>
</evidence>
<dbReference type="RefSeq" id="WP_101955973.1">
    <property type="nucleotide sequence ID" value="NZ_JAFMUG010000006.1"/>
</dbReference>
<dbReference type="Pfam" id="PF18723">
    <property type="entry name" value="HMUDK_hel"/>
    <property type="match status" value="1"/>
</dbReference>
<name>A0A2I2M7D5_9FLAO</name>
<organism evidence="2 3">
    <name type="scientific">Tenacibaculum finnmarkense genomovar ulcerans</name>
    <dbReference type="NCBI Taxonomy" id="2781388"/>
    <lineage>
        <taxon>Bacteria</taxon>
        <taxon>Pseudomonadati</taxon>
        <taxon>Bacteroidota</taxon>
        <taxon>Flavobacteriia</taxon>
        <taxon>Flavobacteriales</taxon>
        <taxon>Flavobacteriaceae</taxon>
        <taxon>Tenacibaculum</taxon>
        <taxon>Tenacibaculum finnmarkense</taxon>
    </lineage>
</organism>
<protein>
    <recommendedName>
        <fullName evidence="1">5-hmdU DNA kinase helical domain-containing protein</fullName>
    </recommendedName>
</protein>
<feature type="domain" description="5-hmdU DNA kinase helical" evidence="1">
    <location>
        <begin position="14"/>
        <end position="292"/>
    </location>
</feature>
<evidence type="ECO:0000313" key="2">
    <source>
        <dbReference type="EMBL" id="SOU88455.1"/>
    </source>
</evidence>
<dbReference type="EMBL" id="OENE01000013">
    <property type="protein sequence ID" value="SOU88455.1"/>
    <property type="molecule type" value="Genomic_DNA"/>
</dbReference>
<gene>
    <name evidence="2" type="ORF">TNO010_200046</name>
</gene>
<proteinExistence type="predicted"/>
<dbReference type="AlphaFoldDB" id="A0A2I2M7D5"/>
<reference evidence="2 3" key="1">
    <citation type="submission" date="2017-11" db="EMBL/GenBank/DDBJ databases">
        <authorList>
            <person name="Duchaud E."/>
        </authorList>
    </citation>
    <scope>NUCLEOTIDE SEQUENCE [LARGE SCALE GENOMIC DNA]</scope>
    <source>
        <strain evidence="2 3">TNO010</strain>
    </source>
</reference>
<dbReference type="InterPro" id="IPR040684">
    <property type="entry name" value="HMUDK_hel"/>
</dbReference>